<dbReference type="EMBL" id="QTSX02006700">
    <property type="protein sequence ID" value="KAJ9052323.1"/>
    <property type="molecule type" value="Genomic_DNA"/>
</dbReference>
<evidence type="ECO:0000313" key="1">
    <source>
        <dbReference type="EMBL" id="KAJ9052323.1"/>
    </source>
</evidence>
<organism evidence="1 2">
    <name type="scientific">Entomophthora muscae</name>
    <dbReference type="NCBI Taxonomy" id="34485"/>
    <lineage>
        <taxon>Eukaryota</taxon>
        <taxon>Fungi</taxon>
        <taxon>Fungi incertae sedis</taxon>
        <taxon>Zoopagomycota</taxon>
        <taxon>Entomophthoromycotina</taxon>
        <taxon>Entomophthoromycetes</taxon>
        <taxon>Entomophthorales</taxon>
        <taxon>Entomophthoraceae</taxon>
        <taxon>Entomophthora</taxon>
    </lineage>
</organism>
<reference evidence="1" key="1">
    <citation type="submission" date="2022-04" db="EMBL/GenBank/DDBJ databases">
        <title>Genome of the entomopathogenic fungus Entomophthora muscae.</title>
        <authorList>
            <person name="Elya C."/>
            <person name="Lovett B.R."/>
            <person name="Lee E."/>
            <person name="Macias A.M."/>
            <person name="Hajek A.E."/>
            <person name="De Bivort B.L."/>
            <person name="Kasson M.T."/>
            <person name="De Fine Licht H.H."/>
            <person name="Stajich J.E."/>
        </authorList>
    </citation>
    <scope>NUCLEOTIDE SEQUENCE</scope>
    <source>
        <strain evidence="1">Berkeley</strain>
    </source>
</reference>
<gene>
    <name evidence="1" type="ORF">DSO57_1035346</name>
</gene>
<dbReference type="Proteomes" id="UP001165960">
    <property type="component" value="Unassembled WGS sequence"/>
</dbReference>
<keyword evidence="2" id="KW-1185">Reference proteome</keyword>
<protein>
    <submittedName>
        <fullName evidence="1">Uncharacterized protein</fullName>
    </submittedName>
</protein>
<proteinExistence type="predicted"/>
<name>A0ACC2RQF9_9FUNG</name>
<sequence length="320" mass="34850">MLTMANTDASHGLAKPSKAAISNNKGKASKKEKAEAQELLATKVEAIPEVNHSNGNGVKGSPKKTQEVQKNGTSASQTPPKRKAVNGSNPISKVSDKPIKKQKTTLIDNSDLSDLDYVTHNLQLILDAQAANDNSLLVPCLLKTTKFVRDKLIPKLSSEAAESLLLSIFDILPSQAQCFKVLKQWIQGLLDIHGLAISKNASIKEKFKIFSESSESRIEIYNSLSKLSSRVELILNQRRLMSSSRNTESATDELQAEESAEESSVEDISSDEEHVAFASSNPNWQDSDFLGEPDDYSSEYESDEPVQANGAPRGDSSDSD</sequence>
<comment type="caution">
    <text evidence="1">The sequence shown here is derived from an EMBL/GenBank/DDBJ whole genome shotgun (WGS) entry which is preliminary data.</text>
</comment>
<evidence type="ECO:0000313" key="2">
    <source>
        <dbReference type="Proteomes" id="UP001165960"/>
    </source>
</evidence>
<accession>A0ACC2RQF9</accession>